<keyword evidence="1" id="KW-0863">Zinc-finger</keyword>
<dbReference type="InterPro" id="IPR036236">
    <property type="entry name" value="Znf_C2H2_sf"/>
</dbReference>
<dbReference type="Gene3D" id="3.30.160.60">
    <property type="entry name" value="Classic Zinc Finger"/>
    <property type="match status" value="1"/>
</dbReference>
<dbReference type="SMART" id="SM00355">
    <property type="entry name" value="ZnF_C2H2"/>
    <property type="match status" value="2"/>
</dbReference>
<dbReference type="PROSITE" id="PS50157">
    <property type="entry name" value="ZINC_FINGER_C2H2_2"/>
    <property type="match status" value="1"/>
</dbReference>
<feature type="region of interest" description="Disordered" evidence="2">
    <location>
        <begin position="283"/>
        <end position="309"/>
    </location>
</feature>
<evidence type="ECO:0000256" key="1">
    <source>
        <dbReference type="PROSITE-ProRule" id="PRU00042"/>
    </source>
</evidence>
<keyword evidence="1" id="KW-0479">Metal-binding</keyword>
<dbReference type="Pfam" id="PF12874">
    <property type="entry name" value="zf-met"/>
    <property type="match status" value="1"/>
</dbReference>
<dbReference type="SUPFAM" id="SSF57667">
    <property type="entry name" value="beta-beta-alpha zinc fingers"/>
    <property type="match status" value="1"/>
</dbReference>
<feature type="region of interest" description="Disordered" evidence="2">
    <location>
        <begin position="327"/>
        <end position="350"/>
    </location>
</feature>
<accession>A0A0T6BFL7</accession>
<name>A0A0T6BFL7_9SCAR</name>
<gene>
    <name evidence="4" type="ORF">AMK59_450</name>
</gene>
<reference evidence="4 5" key="1">
    <citation type="submission" date="2015-09" db="EMBL/GenBank/DDBJ databases">
        <title>Draft genome of the scarab beetle Oryctes borbonicus.</title>
        <authorList>
            <person name="Meyer J.M."/>
            <person name="Markov G.V."/>
            <person name="Baskaran P."/>
            <person name="Herrmann M."/>
            <person name="Sommer R.J."/>
            <person name="Roedelsperger C."/>
        </authorList>
    </citation>
    <scope>NUCLEOTIDE SEQUENCE [LARGE SCALE GENOMIC DNA]</scope>
    <source>
        <strain evidence="4">OB123</strain>
        <tissue evidence="4">Whole animal</tissue>
    </source>
</reference>
<dbReference type="Pfam" id="PF13912">
    <property type="entry name" value="zf-C2H2_6"/>
    <property type="match status" value="1"/>
</dbReference>
<feature type="compositionally biased region" description="Polar residues" evidence="2">
    <location>
        <begin position="339"/>
        <end position="350"/>
    </location>
</feature>
<evidence type="ECO:0000256" key="2">
    <source>
        <dbReference type="SAM" id="MobiDB-lite"/>
    </source>
</evidence>
<evidence type="ECO:0000313" key="4">
    <source>
        <dbReference type="EMBL" id="KRT86095.1"/>
    </source>
</evidence>
<keyword evidence="1" id="KW-0862">Zinc</keyword>
<dbReference type="PROSITE" id="PS00028">
    <property type="entry name" value="ZINC_FINGER_C2H2_1"/>
    <property type="match status" value="1"/>
</dbReference>
<keyword evidence="5" id="KW-1185">Reference proteome</keyword>
<comment type="caution">
    <text evidence="4">The sequence shown here is derived from an EMBL/GenBank/DDBJ whole genome shotgun (WGS) entry which is preliminary data.</text>
</comment>
<protein>
    <recommendedName>
        <fullName evidence="3">C2H2-type domain-containing protein</fullName>
    </recommendedName>
</protein>
<evidence type="ECO:0000313" key="5">
    <source>
        <dbReference type="Proteomes" id="UP000051574"/>
    </source>
</evidence>
<dbReference type="GO" id="GO:0008270">
    <property type="term" value="F:zinc ion binding"/>
    <property type="evidence" value="ECO:0007669"/>
    <property type="project" value="UniProtKB-KW"/>
</dbReference>
<dbReference type="InterPro" id="IPR013087">
    <property type="entry name" value="Znf_C2H2_type"/>
</dbReference>
<dbReference type="Proteomes" id="UP000051574">
    <property type="component" value="Unassembled WGS sequence"/>
</dbReference>
<proteinExistence type="predicted"/>
<evidence type="ECO:0000259" key="3">
    <source>
        <dbReference type="PROSITE" id="PS50157"/>
    </source>
</evidence>
<dbReference type="EMBL" id="LJIG01000845">
    <property type="protein sequence ID" value="KRT86095.1"/>
    <property type="molecule type" value="Genomic_DNA"/>
</dbReference>
<sequence>MFLGGEALMEHMKHTHKDPNASGVATKRRTANHPCPVCGKHYVNEGSLRKHLACHPETSQLSSSLRMWPCSVCQAVFTHESGLLTHMEHMRMDPKHQFAAQYVLSRAAAERRERENLLAAVSSGSGLLGLTGIAGNCNNGLHQYNVEEQLQNANRMAVIANMVGQGAVPPGLGSDTSAAANIAAANIANLAMRLGVTQANQVSNSSNPSTPPITNEALSAMRAMDSIRNMDAVRSSVMDMSSTQPSQQQDALRMHQQAEALLRTQAEAALRLAMSQALPQLNQHDSNSSLRHNGNYQGAHQAQSSQQLSPDLTEALRLQEQRLEQALRLHGSDPRSLGFSLSGQQQNQQP</sequence>
<feature type="domain" description="C2H2-type" evidence="3">
    <location>
        <begin position="33"/>
        <end position="60"/>
    </location>
</feature>
<dbReference type="AlphaFoldDB" id="A0A0T6BFL7"/>
<organism evidence="4 5">
    <name type="scientific">Oryctes borbonicus</name>
    <dbReference type="NCBI Taxonomy" id="1629725"/>
    <lineage>
        <taxon>Eukaryota</taxon>
        <taxon>Metazoa</taxon>
        <taxon>Ecdysozoa</taxon>
        <taxon>Arthropoda</taxon>
        <taxon>Hexapoda</taxon>
        <taxon>Insecta</taxon>
        <taxon>Pterygota</taxon>
        <taxon>Neoptera</taxon>
        <taxon>Endopterygota</taxon>
        <taxon>Coleoptera</taxon>
        <taxon>Polyphaga</taxon>
        <taxon>Scarabaeiformia</taxon>
        <taxon>Scarabaeidae</taxon>
        <taxon>Dynastinae</taxon>
        <taxon>Oryctes</taxon>
    </lineage>
</organism>
<dbReference type="OrthoDB" id="5305647at2759"/>